<protein>
    <submittedName>
        <fullName evidence="2">Uncharacterized protein</fullName>
    </submittedName>
</protein>
<dbReference type="Proteomes" id="UP001195483">
    <property type="component" value="Unassembled WGS sequence"/>
</dbReference>
<gene>
    <name evidence="2" type="ORF">CHS0354_015717</name>
</gene>
<reference evidence="2" key="1">
    <citation type="journal article" date="2021" name="Genome Biol. Evol.">
        <title>A High-Quality Reference Genome for a Parasitic Bivalve with Doubly Uniparental Inheritance (Bivalvia: Unionida).</title>
        <authorList>
            <person name="Smith C.H."/>
        </authorList>
    </citation>
    <scope>NUCLEOTIDE SEQUENCE</scope>
    <source>
        <strain evidence="2">CHS0354</strain>
    </source>
</reference>
<keyword evidence="3" id="KW-1185">Reference proteome</keyword>
<sequence length="177" mass="20137">METQKFSPMASAGPRHHQACETGITRIYHSTDCGTDQSLMASKVRIISKKLHNVKTGQLRIDICCASIPEKTQQFISKLTASNNARHGVNTYWLNLCTRIQRAVYSGDVKRHVRVYQESDRPPTSKTTLSSPRLAKLLQTMGNPKRHHWHRADIHPRPSSHVRTRDNADPVRAQKNH</sequence>
<evidence type="ECO:0000256" key="1">
    <source>
        <dbReference type="SAM" id="MobiDB-lite"/>
    </source>
</evidence>
<dbReference type="EMBL" id="JAEAOA010000980">
    <property type="protein sequence ID" value="KAK3611304.1"/>
    <property type="molecule type" value="Genomic_DNA"/>
</dbReference>
<name>A0AAE0TJ46_9BIVA</name>
<dbReference type="AlphaFoldDB" id="A0AAE0TJ46"/>
<organism evidence="2 3">
    <name type="scientific">Potamilus streckersoni</name>
    <dbReference type="NCBI Taxonomy" id="2493646"/>
    <lineage>
        <taxon>Eukaryota</taxon>
        <taxon>Metazoa</taxon>
        <taxon>Spiralia</taxon>
        <taxon>Lophotrochozoa</taxon>
        <taxon>Mollusca</taxon>
        <taxon>Bivalvia</taxon>
        <taxon>Autobranchia</taxon>
        <taxon>Heteroconchia</taxon>
        <taxon>Palaeoheterodonta</taxon>
        <taxon>Unionida</taxon>
        <taxon>Unionoidea</taxon>
        <taxon>Unionidae</taxon>
        <taxon>Ambleminae</taxon>
        <taxon>Lampsilini</taxon>
        <taxon>Potamilus</taxon>
    </lineage>
</organism>
<evidence type="ECO:0000313" key="3">
    <source>
        <dbReference type="Proteomes" id="UP001195483"/>
    </source>
</evidence>
<proteinExistence type="predicted"/>
<reference evidence="2" key="3">
    <citation type="submission" date="2023-05" db="EMBL/GenBank/DDBJ databases">
        <authorList>
            <person name="Smith C.H."/>
        </authorList>
    </citation>
    <scope>NUCLEOTIDE SEQUENCE</scope>
    <source>
        <strain evidence="2">CHS0354</strain>
        <tissue evidence="2">Mantle</tissue>
    </source>
</reference>
<evidence type="ECO:0000313" key="2">
    <source>
        <dbReference type="EMBL" id="KAK3611304.1"/>
    </source>
</evidence>
<reference evidence="2" key="2">
    <citation type="journal article" date="2021" name="Genome Biol. Evol.">
        <title>Developing a high-quality reference genome for a parasitic bivalve with doubly uniparental inheritance (Bivalvia: Unionida).</title>
        <authorList>
            <person name="Smith C.H."/>
        </authorList>
    </citation>
    <scope>NUCLEOTIDE SEQUENCE</scope>
    <source>
        <strain evidence="2">CHS0354</strain>
        <tissue evidence="2">Mantle</tissue>
    </source>
</reference>
<feature type="region of interest" description="Disordered" evidence="1">
    <location>
        <begin position="144"/>
        <end position="177"/>
    </location>
</feature>
<accession>A0AAE0TJ46</accession>
<comment type="caution">
    <text evidence="2">The sequence shown here is derived from an EMBL/GenBank/DDBJ whole genome shotgun (WGS) entry which is preliminary data.</text>
</comment>